<feature type="domain" description="AMP-dependent synthetase/ligase" evidence="1">
    <location>
        <begin position="9"/>
        <end position="366"/>
    </location>
</feature>
<evidence type="ECO:0000313" key="3">
    <source>
        <dbReference type="EMBL" id="MFD2485312.1"/>
    </source>
</evidence>
<dbReference type="InterPro" id="IPR020845">
    <property type="entry name" value="AMP-binding_CS"/>
</dbReference>
<dbReference type="InterPro" id="IPR025110">
    <property type="entry name" value="AMP-bd_C"/>
</dbReference>
<dbReference type="RefSeq" id="WP_344278911.1">
    <property type="nucleotide sequence ID" value="NZ_BAAAHV010000015.1"/>
</dbReference>
<comment type="caution">
    <text evidence="3">The sequence shown here is derived from an EMBL/GenBank/DDBJ whole genome shotgun (WGS) entry which is preliminary data.</text>
</comment>
<dbReference type="Pfam" id="PF00501">
    <property type="entry name" value="AMP-binding"/>
    <property type="match status" value="1"/>
</dbReference>
<dbReference type="Gene3D" id="3.40.50.12780">
    <property type="entry name" value="N-terminal domain of ligase-like"/>
    <property type="match status" value="1"/>
</dbReference>
<dbReference type="InterPro" id="IPR000873">
    <property type="entry name" value="AMP-dep_synth/lig_dom"/>
</dbReference>
<dbReference type="InterPro" id="IPR050237">
    <property type="entry name" value="ATP-dep_AMP-bd_enzyme"/>
</dbReference>
<proteinExistence type="predicted"/>
<dbReference type="PROSITE" id="PS00455">
    <property type="entry name" value="AMP_BINDING"/>
    <property type="match status" value="1"/>
</dbReference>
<name>A0ABW5I965_9PSEU</name>
<evidence type="ECO:0000259" key="1">
    <source>
        <dbReference type="Pfam" id="PF00501"/>
    </source>
</evidence>
<sequence>MNLDPEGFWRLAAAQPDRVALIEPDGTAVTRGELLIRTNRLSHGLRAAGLQPGSTVTAMLPNSSDYLALVFATGQIGLRLVPLDSQLTASELTYLISDSGASIFVASKRFAQSASEAADAAGLTDRQRFAPAPFGGFAGLDQLTAEMPDTAPENRLTGQIMHYTSGTTGVPKGVRRPMRIGRPDPIAGYLSWALRKRFGLPIGTGVHLVTAPMHHAAAGGFAAQSLHMGQQLVLMDRFDAAESLRLIDRHRVTNTSVTPIMMHRWLKLPSEIRDSVQVSSLQHVLHGGAPCPIDTKRRMLDWLGPILHEYYSFSEGGMVSVGSLDWLKHPGTVGRPEPGSVRVLGKDGTARMPGETGLVYLKLPDLLRFEYLGDPEKTAAAIRDGYCTAGDLGHVDNEGWLYIDDRRADLIISGGVNIYPAEIEAVLVQHPAVSDAAVVGVPDDEWGTSAVALVELAPDAMAGEGTAADILAAAGLRLARHKLPKSIEFVPTVGRRPDGKLRRHFLRSAYLAAKEIPS</sequence>
<dbReference type="Pfam" id="PF13193">
    <property type="entry name" value="AMP-binding_C"/>
    <property type="match status" value="1"/>
</dbReference>
<evidence type="ECO:0000259" key="2">
    <source>
        <dbReference type="Pfam" id="PF13193"/>
    </source>
</evidence>
<dbReference type="Proteomes" id="UP001597542">
    <property type="component" value="Unassembled WGS sequence"/>
</dbReference>
<dbReference type="PANTHER" id="PTHR43767:SF1">
    <property type="entry name" value="NONRIBOSOMAL PEPTIDE SYNTHASE PES1 (EUROFUNG)-RELATED"/>
    <property type="match status" value="1"/>
</dbReference>
<keyword evidence="4" id="KW-1185">Reference proteome</keyword>
<dbReference type="Gene3D" id="3.30.300.30">
    <property type="match status" value="1"/>
</dbReference>
<organism evidence="3 4">
    <name type="scientific">Amycolatopsis albidoflavus</name>
    <dbReference type="NCBI Taxonomy" id="102226"/>
    <lineage>
        <taxon>Bacteria</taxon>
        <taxon>Bacillati</taxon>
        <taxon>Actinomycetota</taxon>
        <taxon>Actinomycetes</taxon>
        <taxon>Pseudonocardiales</taxon>
        <taxon>Pseudonocardiaceae</taxon>
        <taxon>Amycolatopsis</taxon>
    </lineage>
</organism>
<dbReference type="SUPFAM" id="SSF56801">
    <property type="entry name" value="Acetyl-CoA synthetase-like"/>
    <property type="match status" value="1"/>
</dbReference>
<dbReference type="PANTHER" id="PTHR43767">
    <property type="entry name" value="LONG-CHAIN-FATTY-ACID--COA LIGASE"/>
    <property type="match status" value="1"/>
</dbReference>
<accession>A0ABW5I965</accession>
<dbReference type="EMBL" id="JBHUKQ010000016">
    <property type="protein sequence ID" value="MFD2485312.1"/>
    <property type="molecule type" value="Genomic_DNA"/>
</dbReference>
<feature type="domain" description="AMP-binding enzyme C-terminal" evidence="2">
    <location>
        <begin position="422"/>
        <end position="499"/>
    </location>
</feature>
<reference evidence="4" key="1">
    <citation type="journal article" date="2019" name="Int. J. Syst. Evol. Microbiol.">
        <title>The Global Catalogue of Microorganisms (GCM) 10K type strain sequencing project: providing services to taxonomists for standard genome sequencing and annotation.</title>
        <authorList>
            <consortium name="The Broad Institute Genomics Platform"/>
            <consortium name="The Broad Institute Genome Sequencing Center for Infectious Disease"/>
            <person name="Wu L."/>
            <person name="Ma J."/>
        </authorList>
    </citation>
    <scope>NUCLEOTIDE SEQUENCE [LARGE SCALE GENOMIC DNA]</scope>
    <source>
        <strain evidence="4">CGMCC 4.7638</strain>
    </source>
</reference>
<protein>
    <submittedName>
        <fullName evidence="3">AMP-binding protein</fullName>
    </submittedName>
</protein>
<evidence type="ECO:0000313" key="4">
    <source>
        <dbReference type="Proteomes" id="UP001597542"/>
    </source>
</evidence>
<dbReference type="InterPro" id="IPR042099">
    <property type="entry name" value="ANL_N_sf"/>
</dbReference>
<dbReference type="InterPro" id="IPR045851">
    <property type="entry name" value="AMP-bd_C_sf"/>
</dbReference>
<gene>
    <name evidence="3" type="ORF">ACFSUT_33925</name>
</gene>